<dbReference type="Pfam" id="PF01472">
    <property type="entry name" value="PUA"/>
    <property type="match status" value="1"/>
</dbReference>
<dbReference type="InterPro" id="IPR002478">
    <property type="entry name" value="PUA"/>
</dbReference>
<gene>
    <name evidence="8 10" type="primary">proB</name>
    <name evidence="10" type="ORF">H9804_09355</name>
</gene>
<evidence type="ECO:0000256" key="7">
    <source>
        <dbReference type="ARBA" id="ARBA00022840"/>
    </source>
</evidence>
<evidence type="ECO:0000256" key="2">
    <source>
        <dbReference type="ARBA" id="ARBA00022605"/>
    </source>
</evidence>
<keyword evidence="2 8" id="KW-0028">Amino-acid biosynthesis</keyword>
<comment type="pathway">
    <text evidence="8">Amino-acid biosynthesis; L-proline biosynthesis; L-glutamate 5-semialdehyde from L-glutamate: step 1/2.</text>
</comment>
<feature type="binding site" evidence="8">
    <location>
        <position position="13"/>
    </location>
    <ligand>
        <name>ATP</name>
        <dbReference type="ChEBI" id="CHEBI:30616"/>
    </ligand>
</feature>
<dbReference type="FunFam" id="3.40.1160.10:FF:000018">
    <property type="entry name" value="Glutamate 5-kinase"/>
    <property type="match status" value="1"/>
</dbReference>
<dbReference type="CDD" id="cd21157">
    <property type="entry name" value="PUA_G5K"/>
    <property type="match status" value="1"/>
</dbReference>
<dbReference type="InterPro" id="IPR015947">
    <property type="entry name" value="PUA-like_sf"/>
</dbReference>
<comment type="function">
    <text evidence="8">Catalyzes the transfer of a phosphate group to glutamate to form L-glutamate 5-phosphate.</text>
</comment>
<protein>
    <recommendedName>
        <fullName evidence="8">Glutamate 5-kinase</fullName>
        <ecNumber evidence="8">2.7.2.11</ecNumber>
    </recommendedName>
    <alternativeName>
        <fullName evidence="8">Gamma-glutamyl kinase</fullName>
        <shortName evidence="8">GK</shortName>
    </alternativeName>
</protein>
<reference evidence="10" key="2">
    <citation type="submission" date="2021-04" db="EMBL/GenBank/DDBJ databases">
        <authorList>
            <person name="Gilroy R."/>
        </authorList>
    </citation>
    <scope>NUCLEOTIDE SEQUENCE</scope>
    <source>
        <strain evidence="10">ChiW4-1371</strain>
    </source>
</reference>
<dbReference type="GO" id="GO:0003723">
    <property type="term" value="F:RNA binding"/>
    <property type="evidence" value="ECO:0007669"/>
    <property type="project" value="InterPro"/>
</dbReference>
<dbReference type="GO" id="GO:0005524">
    <property type="term" value="F:ATP binding"/>
    <property type="evidence" value="ECO:0007669"/>
    <property type="project" value="UniProtKB-KW"/>
</dbReference>
<dbReference type="InterPro" id="IPR011529">
    <property type="entry name" value="Glu_5kinase"/>
</dbReference>
<evidence type="ECO:0000256" key="1">
    <source>
        <dbReference type="ARBA" id="ARBA00022490"/>
    </source>
</evidence>
<dbReference type="PANTHER" id="PTHR43654">
    <property type="entry name" value="GLUTAMATE 5-KINASE"/>
    <property type="match status" value="1"/>
</dbReference>
<dbReference type="InterPro" id="IPR001057">
    <property type="entry name" value="Glu/AcGlu_kinase"/>
</dbReference>
<comment type="catalytic activity">
    <reaction evidence="8">
        <text>L-glutamate + ATP = L-glutamyl 5-phosphate + ADP</text>
        <dbReference type="Rhea" id="RHEA:14877"/>
        <dbReference type="ChEBI" id="CHEBI:29985"/>
        <dbReference type="ChEBI" id="CHEBI:30616"/>
        <dbReference type="ChEBI" id="CHEBI:58274"/>
        <dbReference type="ChEBI" id="CHEBI:456216"/>
        <dbReference type="EC" id="2.7.2.11"/>
    </reaction>
</comment>
<evidence type="ECO:0000259" key="9">
    <source>
        <dbReference type="SMART" id="SM00359"/>
    </source>
</evidence>
<keyword evidence="6 8" id="KW-0418">Kinase</keyword>
<keyword evidence="3 8" id="KW-0641">Proline biosynthesis</keyword>
<feature type="binding site" evidence="8">
    <location>
        <begin position="218"/>
        <end position="224"/>
    </location>
    <ligand>
        <name>ATP</name>
        <dbReference type="ChEBI" id="CHEBI:30616"/>
    </ligand>
</feature>
<dbReference type="PANTHER" id="PTHR43654:SF1">
    <property type="entry name" value="ISOPENTENYL PHOSPHATE KINASE"/>
    <property type="match status" value="1"/>
</dbReference>
<dbReference type="CDD" id="cd04242">
    <property type="entry name" value="AAK_G5K_ProB"/>
    <property type="match status" value="1"/>
</dbReference>
<feature type="binding site" evidence="8">
    <location>
        <position position="53"/>
    </location>
    <ligand>
        <name>substrate</name>
    </ligand>
</feature>
<comment type="similarity">
    <text evidence="8">Belongs to the glutamate 5-kinase family.</text>
</comment>
<proteinExistence type="inferred from homology"/>
<dbReference type="Gene3D" id="2.30.130.10">
    <property type="entry name" value="PUA domain"/>
    <property type="match status" value="1"/>
</dbReference>
<evidence type="ECO:0000256" key="8">
    <source>
        <dbReference type="HAMAP-Rule" id="MF_00456"/>
    </source>
</evidence>
<feature type="binding site" evidence="8">
    <location>
        <position position="140"/>
    </location>
    <ligand>
        <name>substrate</name>
    </ligand>
</feature>
<evidence type="ECO:0000313" key="10">
    <source>
        <dbReference type="EMBL" id="HIZ90144.1"/>
    </source>
</evidence>
<dbReference type="SMART" id="SM00359">
    <property type="entry name" value="PUA"/>
    <property type="match status" value="1"/>
</dbReference>
<name>A0A9D2GVW7_9BACT</name>
<organism evidence="10 11">
    <name type="scientific">Candidatus Mucispirillum faecigallinarum</name>
    <dbReference type="NCBI Taxonomy" id="2838699"/>
    <lineage>
        <taxon>Bacteria</taxon>
        <taxon>Pseudomonadati</taxon>
        <taxon>Deferribacterota</taxon>
        <taxon>Deferribacteres</taxon>
        <taxon>Deferribacterales</taxon>
        <taxon>Mucispirillaceae</taxon>
        <taxon>Mucispirillum</taxon>
    </lineage>
</organism>
<reference evidence="10" key="1">
    <citation type="journal article" date="2021" name="PeerJ">
        <title>Extensive microbial diversity within the chicken gut microbiome revealed by metagenomics and culture.</title>
        <authorList>
            <person name="Gilroy R."/>
            <person name="Ravi A."/>
            <person name="Getino M."/>
            <person name="Pursley I."/>
            <person name="Horton D.L."/>
            <person name="Alikhan N.F."/>
            <person name="Baker D."/>
            <person name="Gharbi K."/>
            <person name="Hall N."/>
            <person name="Watson M."/>
            <person name="Adriaenssens E.M."/>
            <person name="Foster-Nyarko E."/>
            <person name="Jarju S."/>
            <person name="Secka A."/>
            <person name="Antonio M."/>
            <person name="Oren A."/>
            <person name="Chaudhuri R.R."/>
            <person name="La Ragione R."/>
            <person name="Hildebrand F."/>
            <person name="Pallen M.J."/>
        </authorList>
    </citation>
    <scope>NUCLEOTIDE SEQUENCE</scope>
    <source>
        <strain evidence="10">ChiW4-1371</strain>
    </source>
</reference>
<dbReference type="AlphaFoldDB" id="A0A9D2GVW7"/>
<dbReference type="PIRSF" id="PIRSF000729">
    <property type="entry name" value="GK"/>
    <property type="match status" value="1"/>
</dbReference>
<dbReference type="InterPro" id="IPR005715">
    <property type="entry name" value="Glu_5kinase/COase_Synthase"/>
</dbReference>
<dbReference type="EC" id="2.7.2.11" evidence="8"/>
<dbReference type="InterPro" id="IPR019797">
    <property type="entry name" value="Glutamate_5-kinase_CS"/>
</dbReference>
<dbReference type="InterPro" id="IPR001048">
    <property type="entry name" value="Asp/Glu/Uridylate_kinase"/>
</dbReference>
<dbReference type="GO" id="GO:0004349">
    <property type="term" value="F:glutamate 5-kinase activity"/>
    <property type="evidence" value="ECO:0007669"/>
    <property type="project" value="UniProtKB-UniRule"/>
</dbReference>
<dbReference type="PROSITE" id="PS50890">
    <property type="entry name" value="PUA"/>
    <property type="match status" value="1"/>
</dbReference>
<dbReference type="EMBL" id="DXAQ01000140">
    <property type="protein sequence ID" value="HIZ90144.1"/>
    <property type="molecule type" value="Genomic_DNA"/>
</dbReference>
<evidence type="ECO:0000256" key="5">
    <source>
        <dbReference type="ARBA" id="ARBA00022741"/>
    </source>
</evidence>
<accession>A0A9D2GVW7</accession>
<dbReference type="HAMAP" id="MF_00456">
    <property type="entry name" value="ProB"/>
    <property type="match status" value="1"/>
</dbReference>
<evidence type="ECO:0000256" key="6">
    <source>
        <dbReference type="ARBA" id="ARBA00022777"/>
    </source>
</evidence>
<dbReference type="PROSITE" id="PS00902">
    <property type="entry name" value="GLUTAMATE_5_KINASE"/>
    <property type="match status" value="1"/>
</dbReference>
<evidence type="ECO:0000313" key="11">
    <source>
        <dbReference type="Proteomes" id="UP000824176"/>
    </source>
</evidence>
<keyword evidence="4 8" id="KW-0808">Transferase</keyword>
<dbReference type="SUPFAM" id="SSF53633">
    <property type="entry name" value="Carbamate kinase-like"/>
    <property type="match status" value="1"/>
</dbReference>
<comment type="caution">
    <text evidence="10">The sequence shown here is derived from an EMBL/GenBank/DDBJ whole genome shotgun (WGS) entry which is preliminary data.</text>
</comment>
<evidence type="ECO:0000256" key="3">
    <source>
        <dbReference type="ARBA" id="ARBA00022650"/>
    </source>
</evidence>
<dbReference type="SUPFAM" id="SSF88697">
    <property type="entry name" value="PUA domain-like"/>
    <property type="match status" value="1"/>
</dbReference>
<feature type="binding site" evidence="8">
    <location>
        <begin position="176"/>
        <end position="177"/>
    </location>
    <ligand>
        <name>ATP</name>
        <dbReference type="ChEBI" id="CHEBI:30616"/>
    </ligand>
</feature>
<dbReference type="Gene3D" id="3.40.1160.10">
    <property type="entry name" value="Acetylglutamate kinase-like"/>
    <property type="match status" value="1"/>
</dbReference>
<feature type="domain" description="PUA" evidence="9">
    <location>
        <begin position="284"/>
        <end position="366"/>
    </location>
</feature>
<dbReference type="PRINTS" id="PR00474">
    <property type="entry name" value="GLU5KINASE"/>
</dbReference>
<dbReference type="InterPro" id="IPR041739">
    <property type="entry name" value="G5K_ProB"/>
</dbReference>
<dbReference type="GO" id="GO:0055129">
    <property type="term" value="P:L-proline biosynthetic process"/>
    <property type="evidence" value="ECO:0007669"/>
    <property type="project" value="UniProtKB-UniRule"/>
</dbReference>
<evidence type="ECO:0000256" key="4">
    <source>
        <dbReference type="ARBA" id="ARBA00022679"/>
    </source>
</evidence>
<dbReference type="GO" id="GO:0005829">
    <property type="term" value="C:cytosol"/>
    <property type="evidence" value="ECO:0007669"/>
    <property type="project" value="TreeGrafter"/>
</dbReference>
<dbReference type="InterPro" id="IPR036393">
    <property type="entry name" value="AceGlu_kinase-like_sf"/>
</dbReference>
<comment type="subcellular location">
    <subcellularLocation>
        <location evidence="8">Cytoplasm</location>
    </subcellularLocation>
</comment>
<sequence>MHSKTDIKTLIIKIGSSILSGNDLGLNTARIASLVYHIAKLKKTIPNIIIVSSGAVASGFKLLGFPSRPKDIVDKQASAAVGQARLIWTYEQAFAQYNINVAQVLLTKDDLSNRKRYLHARSALKRLLELGVIPIINENDTIIVDELKYIESFGDNDNLGALVAGIVDGDLLLILSDVEGLYTADPAKDKNASIIHKVEYINDDIMDSAGGSISSVGTGGMKSKIQAAKKALEAGCEVAIIRGMEPENIERFFKEDNVGTYFYQSVSSIKRRKFWIGYAAIPNGTIIIDDGAEKALLNNKSLLAKGIINVYGKFQAGAVVSIVNSSNKETARGKIRYSSTDLLKIMGKASSEIYDILGYKISDEIIHKDDLLIL</sequence>
<dbReference type="Proteomes" id="UP000824176">
    <property type="component" value="Unassembled WGS sequence"/>
</dbReference>
<dbReference type="InterPro" id="IPR036974">
    <property type="entry name" value="PUA_sf"/>
</dbReference>
<keyword evidence="1 8" id="KW-0963">Cytoplasm</keyword>
<feature type="binding site" evidence="8">
    <location>
        <position position="156"/>
    </location>
    <ligand>
        <name>substrate</name>
    </ligand>
</feature>
<keyword evidence="7 8" id="KW-0067">ATP-binding</keyword>
<dbReference type="NCBIfam" id="TIGR01027">
    <property type="entry name" value="proB"/>
    <property type="match status" value="1"/>
</dbReference>
<dbReference type="Pfam" id="PF00696">
    <property type="entry name" value="AA_kinase"/>
    <property type="match status" value="1"/>
</dbReference>
<keyword evidence="5 8" id="KW-0547">Nucleotide-binding</keyword>